<accession>A0A151IVQ4</accession>
<proteinExistence type="predicted"/>
<evidence type="ECO:0000313" key="1">
    <source>
        <dbReference type="EMBL" id="KYN11772.1"/>
    </source>
</evidence>
<dbReference type="PANTHER" id="PTHR46579">
    <property type="entry name" value="F5/8 TYPE C DOMAIN-CONTAINING PROTEIN-RELATED"/>
    <property type="match status" value="1"/>
</dbReference>
<protein>
    <submittedName>
        <fullName evidence="1">Uncharacterized protein</fullName>
    </submittedName>
</protein>
<dbReference type="EMBL" id="KQ980894">
    <property type="protein sequence ID" value="KYN11772.1"/>
    <property type="molecule type" value="Genomic_DNA"/>
</dbReference>
<dbReference type="STRING" id="471704.A0A151IVQ4"/>
<dbReference type="AlphaFoldDB" id="A0A151IVQ4"/>
<reference evidence="1 2" key="1">
    <citation type="submission" date="2015-09" db="EMBL/GenBank/DDBJ databases">
        <title>Trachymyrmex cornetzi WGS genome.</title>
        <authorList>
            <person name="Nygaard S."/>
            <person name="Hu H."/>
            <person name="Boomsma J."/>
            <person name="Zhang G."/>
        </authorList>
    </citation>
    <scope>NUCLEOTIDE SEQUENCE [LARGE SCALE GENOMIC DNA]</scope>
    <source>
        <strain evidence="1">Tcor2-1</strain>
        <tissue evidence="1">Whole body</tissue>
    </source>
</reference>
<keyword evidence="2" id="KW-1185">Reference proteome</keyword>
<name>A0A151IVQ4_9HYME</name>
<sequence>MHALLLGVVYAFCEIWFGSEHHQSRWYLGLRENEISNRLQNLMPTSEITRLPSSIKKRSMWKASELRSFLLYYSLPVFKNIMQSKYYRHWFLLVYSFHLLLNNKATLTDIDKAECAIKKFVQHTEILYCTEYLTFNMHLLLHIPQYVKYWGAPWDSSAFMFEHGNGVLLKLFRGTQSVVNQIFKSYDYIMKIKKDSVEIFNEDSSKPATHLIEGARYSVQKCIQESALTFIRSGVLFELTPQMRIALENCLLQPILSENIEYQIQSFNRFIWKGSLYHTAAYERLKKRDNCITQLIDGRFFQINRVLYITKLRQSVLMGQELLPTNEVLVKDSTLNIQSNVFIHVVKLSVTSVNCIPMQ</sequence>
<evidence type="ECO:0000313" key="2">
    <source>
        <dbReference type="Proteomes" id="UP000078492"/>
    </source>
</evidence>
<dbReference type="PANTHER" id="PTHR46579:SF1">
    <property type="entry name" value="F5_8 TYPE C DOMAIN-CONTAINING PROTEIN"/>
    <property type="match status" value="1"/>
</dbReference>
<organism evidence="1 2">
    <name type="scientific">Trachymyrmex cornetzi</name>
    <dbReference type="NCBI Taxonomy" id="471704"/>
    <lineage>
        <taxon>Eukaryota</taxon>
        <taxon>Metazoa</taxon>
        <taxon>Ecdysozoa</taxon>
        <taxon>Arthropoda</taxon>
        <taxon>Hexapoda</taxon>
        <taxon>Insecta</taxon>
        <taxon>Pterygota</taxon>
        <taxon>Neoptera</taxon>
        <taxon>Endopterygota</taxon>
        <taxon>Hymenoptera</taxon>
        <taxon>Apocrita</taxon>
        <taxon>Aculeata</taxon>
        <taxon>Formicoidea</taxon>
        <taxon>Formicidae</taxon>
        <taxon>Myrmicinae</taxon>
        <taxon>Trachymyrmex</taxon>
    </lineage>
</organism>
<gene>
    <name evidence="1" type="ORF">ALC57_16070</name>
</gene>
<dbReference type="Proteomes" id="UP000078492">
    <property type="component" value="Unassembled WGS sequence"/>
</dbReference>